<evidence type="ECO:0000313" key="2">
    <source>
        <dbReference type="Proteomes" id="UP001163324"/>
    </source>
</evidence>
<reference evidence="1" key="1">
    <citation type="submission" date="2022-10" db="EMBL/GenBank/DDBJ databases">
        <title>Complete Genome of Trichothecium roseum strain YXFP-22015, a Plant Pathogen Isolated from Citrus.</title>
        <authorList>
            <person name="Wang Y."/>
            <person name="Zhu L."/>
        </authorList>
    </citation>
    <scope>NUCLEOTIDE SEQUENCE</scope>
    <source>
        <strain evidence="1">YXFP-22015</strain>
    </source>
</reference>
<sequence>MEDVPSPDDLVPVGHEDDTANAIPPSKSGGNGSVSTRMEIAGLISNFWEAIEAGNIEDLKGLLVSDDAGTLLKTNITHDLKIDKDLEISKGDFTPLSYAVALRQHKVVELFLGHGADATAPIPTLGGTALHLAVHIECLESVVLLVGRADVNQRYSYSPGWTPLNIACRLEKERADIVTCLLDAGADTALRNATGSHTPFISASARGHLQIMKLLYSRGSESQINDTFEGHRPIHLAADIGNLECVKWLINKGVHLDLPNKDGRTPLHLACYAGSMDLAKYLIDNGASVNAKDKHGQTPLHFSSLRGAFEIVCYLIDRGAAVAVRDQYGMTPMLRAMCSLQQAIMMKLKSHGGEISDVDHTGANGYSAVVTNSAAFGSAHEQVMECLIVDGVDINVLDNQGRTALHAACILEKVDMVKCLIRWGADVNAQGPTGLTALMEACCKPQKEIVEILLNAGAENSTSTIYGITPLHVACTYGHMHHVKALLNAGAKVGQHNRHQLGQFGSALVEGHIGVALEVLKTPAYFPDQPAETMAFLEGPQQRPGMEAILIEALGGRSPQEMETIMYWAVANGRIKLAEACLKRRGELSTWKKLGATWLHVAALHDQPMEMADLLPDADVFEETSNGVTALCVAARVGSYQWSKLLLDRANASSTHDGWSKIYAIIRRDGKGESPLGLSIAGRHKQISATFFDTINAFGTENPDFIRSHPYRGREILEALAQYEKPGNEQVLDKLLKSWFKAPPDDKHADRYTTLHWAVHSDQPVVVWWLLSKGGYSRDEVVRDAESLALSKNNKIGEVLSGLFGRPPAILPRIDNPNDSQTPEIPALSHVESEFLHLKSTIIDIRSHGKSLNVSYAHPTIKDLIYSEGAYSGPVSIMEKASNLDQRHLYTLKESLNPIWLSEHGPRDVPMANLSPLGRPSSSHNVEASKSVPETLQLRWIHLPVNEVPLMRDLVTRLSHDYGKPDMENQKLLRHFNRSLVELAAGGGKHYLKPQYVEQQLGQNESSGQVNVQDSKLGGDGMCKTIYMPYLTLSKYTRTGPCPGEADGCSDAIHGNTQCPGNKALERSQQMLQNTITLDQYYYPTIRDTTSRDSDQVVSKFIDSERRRSYSNPDSSHLGSQKPQDDLEHKARSWSKETQILVVGQIWMWVIDERTIITAAAETVDELAPGNLFQSALDSIIYGENRGRFERPTSSKSMMEVILGVATGFFMKKIVNVSPANIRAKANNKSPLEIFREQIRDVANEETSLFRNFAEGLKEEEEQRKRSQDEFELEFTRTIPKNPHHIISDETKLLDDIRDIRDELHMLRSLAEDQDVVWKQAFDRPGQPSSCRYYHACTPSEVKKDIEEMLFEADMTNDSINTLLDLRQKQASIKEAEFSRLQANDSARQSNSILVFTMITIIFLPLSFLSSLFALNVKEFPHDSKSENVKYDGKWLFPILFGVSAAVSIPAILLAWKVNSVWRWLWPHQQKLQNRSKYDMPSEDLTRCVMTYVPGSIAKDMWAAISVDQLSRSRKM</sequence>
<dbReference type="EMBL" id="CM047944">
    <property type="protein sequence ID" value="KAI9899455.1"/>
    <property type="molecule type" value="Genomic_DNA"/>
</dbReference>
<keyword evidence="2" id="KW-1185">Reference proteome</keyword>
<evidence type="ECO:0000313" key="1">
    <source>
        <dbReference type="EMBL" id="KAI9899455.1"/>
    </source>
</evidence>
<name>A0ACC0UZY2_9HYPO</name>
<dbReference type="Proteomes" id="UP001163324">
    <property type="component" value="Chromosome 5"/>
</dbReference>
<accession>A0ACC0UZY2</accession>
<gene>
    <name evidence="1" type="ORF">N3K66_005916</name>
</gene>
<comment type="caution">
    <text evidence="1">The sequence shown here is derived from an EMBL/GenBank/DDBJ whole genome shotgun (WGS) entry which is preliminary data.</text>
</comment>
<protein>
    <submittedName>
        <fullName evidence="1">Uncharacterized protein</fullName>
    </submittedName>
</protein>
<organism evidence="1 2">
    <name type="scientific">Trichothecium roseum</name>
    <dbReference type="NCBI Taxonomy" id="47278"/>
    <lineage>
        <taxon>Eukaryota</taxon>
        <taxon>Fungi</taxon>
        <taxon>Dikarya</taxon>
        <taxon>Ascomycota</taxon>
        <taxon>Pezizomycotina</taxon>
        <taxon>Sordariomycetes</taxon>
        <taxon>Hypocreomycetidae</taxon>
        <taxon>Hypocreales</taxon>
        <taxon>Hypocreales incertae sedis</taxon>
        <taxon>Trichothecium</taxon>
    </lineage>
</organism>
<proteinExistence type="predicted"/>